<dbReference type="GO" id="GO:0016020">
    <property type="term" value="C:membrane"/>
    <property type="evidence" value="ECO:0007669"/>
    <property type="project" value="TreeGrafter"/>
</dbReference>
<comment type="similarity">
    <text evidence="1">Belongs to the peptidase S33 family.</text>
</comment>
<protein>
    <submittedName>
        <fullName evidence="5">Aminopeptidase YbaC</fullName>
    </submittedName>
</protein>
<accession>A0AAT9FQI5</accession>
<dbReference type="InterPro" id="IPR029058">
    <property type="entry name" value="AB_hydrolase_fold"/>
</dbReference>
<proteinExistence type="inferred from homology"/>
<dbReference type="InterPro" id="IPR050266">
    <property type="entry name" value="AB_hydrolase_sf"/>
</dbReference>
<keyword evidence="5" id="KW-0645">Protease</keyword>
<dbReference type="AlphaFoldDB" id="A0AAT9FQI5"/>
<name>A0AAT9FQI5_9BACT</name>
<dbReference type="PANTHER" id="PTHR43798:SF33">
    <property type="entry name" value="HYDROLASE, PUTATIVE (AFU_ORTHOLOGUE AFUA_2G14860)-RELATED"/>
    <property type="match status" value="1"/>
</dbReference>
<evidence type="ECO:0000313" key="5">
    <source>
        <dbReference type="EMBL" id="BDS08238.1"/>
    </source>
</evidence>
<dbReference type="Pfam" id="PF00561">
    <property type="entry name" value="Abhydrolase_1"/>
    <property type="match status" value="1"/>
</dbReference>
<evidence type="ECO:0000256" key="3">
    <source>
        <dbReference type="SAM" id="SignalP"/>
    </source>
</evidence>
<dbReference type="EMBL" id="AP026866">
    <property type="protein sequence ID" value="BDS08238.1"/>
    <property type="molecule type" value="Genomic_DNA"/>
</dbReference>
<evidence type="ECO:0000256" key="2">
    <source>
        <dbReference type="ARBA" id="ARBA00022801"/>
    </source>
</evidence>
<dbReference type="Gene3D" id="3.40.50.1820">
    <property type="entry name" value="alpha/beta hydrolase"/>
    <property type="match status" value="1"/>
</dbReference>
<dbReference type="InterPro" id="IPR002410">
    <property type="entry name" value="Peptidase_S33"/>
</dbReference>
<feature type="signal peptide" evidence="3">
    <location>
        <begin position="1"/>
        <end position="22"/>
    </location>
</feature>
<dbReference type="PANTHER" id="PTHR43798">
    <property type="entry name" value="MONOACYLGLYCEROL LIPASE"/>
    <property type="match status" value="1"/>
</dbReference>
<dbReference type="GO" id="GO:0004177">
    <property type="term" value="F:aminopeptidase activity"/>
    <property type="evidence" value="ECO:0007669"/>
    <property type="project" value="UniProtKB-KW"/>
</dbReference>
<feature type="chain" id="PRO_5043557627" evidence="3">
    <location>
        <begin position="23"/>
        <end position="355"/>
    </location>
</feature>
<sequence length="355" mass="39838">MSRLLLLNFTCVIALFLLSSCANPPSSAGKTTAALPQAQDRSIQRLETIMLGGQPQVISIRGNDDTNPVLLFLHGGPGIPEMPVAHLNRGLQRDFTVVHWDQRGAGKSYHKDIPMDSMTIDQFIQDTLELSRYLTTRFQQKKIYLAGFSFGSLVGIQAAAKSPELYHAYVGISQFVDIPESEKILDTRIRRLAKEQKNKTALQYLAKTNPPPYPDHDVETRINDIAAGLVRDKINQPIGIKQYAMIALGSDDYCLHELFGILKGSKFSKLALEDMLYTVDVRKHVSRVDVPVYFLAGKYDTILSPELMKRFHDNLKAPRGKTFIEFPHSDHALHMGNPAAFQAAMRQVLTETFQR</sequence>
<reference evidence="5" key="1">
    <citation type="submission" date="2024-07" db="EMBL/GenBank/DDBJ databases">
        <title>Complete genome sequence of Verrucomicrobiaceae bacterium NT6N.</title>
        <authorList>
            <person name="Huang C."/>
            <person name="Takami H."/>
            <person name="Hamasaki K."/>
        </authorList>
    </citation>
    <scope>NUCLEOTIDE SEQUENCE</scope>
    <source>
        <strain evidence="5">NT6N</strain>
    </source>
</reference>
<dbReference type="KEGG" id="osu:NT6N_32780"/>
<evidence type="ECO:0000256" key="1">
    <source>
        <dbReference type="ARBA" id="ARBA00010088"/>
    </source>
</evidence>
<dbReference type="SUPFAM" id="SSF53474">
    <property type="entry name" value="alpha/beta-Hydrolases"/>
    <property type="match status" value="1"/>
</dbReference>
<evidence type="ECO:0000259" key="4">
    <source>
        <dbReference type="Pfam" id="PF00561"/>
    </source>
</evidence>
<dbReference type="PROSITE" id="PS51257">
    <property type="entry name" value="PROKAR_LIPOPROTEIN"/>
    <property type="match status" value="1"/>
</dbReference>
<keyword evidence="3" id="KW-0732">Signal</keyword>
<organism evidence="5">
    <name type="scientific">Oceaniferula spumae</name>
    <dbReference type="NCBI Taxonomy" id="2979115"/>
    <lineage>
        <taxon>Bacteria</taxon>
        <taxon>Pseudomonadati</taxon>
        <taxon>Verrucomicrobiota</taxon>
        <taxon>Verrucomicrobiia</taxon>
        <taxon>Verrucomicrobiales</taxon>
        <taxon>Verrucomicrobiaceae</taxon>
        <taxon>Oceaniferula</taxon>
    </lineage>
</organism>
<keyword evidence="2" id="KW-0378">Hydrolase</keyword>
<keyword evidence="5" id="KW-0031">Aminopeptidase</keyword>
<dbReference type="InterPro" id="IPR000073">
    <property type="entry name" value="AB_hydrolase_1"/>
</dbReference>
<feature type="domain" description="AB hydrolase-1" evidence="4">
    <location>
        <begin position="68"/>
        <end position="338"/>
    </location>
</feature>
<gene>
    <name evidence="5" type="primary">ybaC</name>
    <name evidence="5" type="ORF">NT6N_32780</name>
</gene>
<dbReference type="PRINTS" id="PR00793">
    <property type="entry name" value="PROAMNOPTASE"/>
</dbReference>
<dbReference type="GO" id="GO:0006508">
    <property type="term" value="P:proteolysis"/>
    <property type="evidence" value="ECO:0007669"/>
    <property type="project" value="InterPro"/>
</dbReference>